<dbReference type="InterPro" id="IPR002821">
    <property type="entry name" value="Hydantoinase_A"/>
</dbReference>
<proteinExistence type="predicted"/>
<protein>
    <submittedName>
        <fullName evidence="4">Methylhydantoinase</fullName>
    </submittedName>
</protein>
<evidence type="ECO:0000259" key="2">
    <source>
        <dbReference type="Pfam" id="PF05378"/>
    </source>
</evidence>
<dbReference type="GO" id="GO:0006749">
    <property type="term" value="P:glutathione metabolic process"/>
    <property type="evidence" value="ECO:0007669"/>
    <property type="project" value="TreeGrafter"/>
</dbReference>
<dbReference type="Pfam" id="PF05378">
    <property type="entry name" value="Hydant_A_N"/>
    <property type="match status" value="1"/>
</dbReference>
<dbReference type="PANTHER" id="PTHR11365">
    <property type="entry name" value="5-OXOPROLINASE RELATED"/>
    <property type="match status" value="1"/>
</dbReference>
<dbReference type="AlphaFoldDB" id="A0A149QVR9"/>
<reference evidence="4 5" key="1">
    <citation type="submission" date="2015-06" db="EMBL/GenBank/DDBJ databases">
        <title>Improved classification and identification of acetic acid bacteria using matrix-assisted laser desorption/ionization time-of-flight mass spectrometry; Gluconobacter nephelii and Gluconobacter uchimurae are later heterotypic synonyms of Gluconobacter japonicus and Gluconobacter oxydans, respectively.</title>
        <authorList>
            <person name="Li L."/>
            <person name="Cleenwerck I."/>
            <person name="De Vuyst L."/>
            <person name="Vandamme P."/>
        </authorList>
    </citation>
    <scope>NUCLEOTIDE SEQUENCE [LARGE SCALE GENOMIC DNA]</scope>
    <source>
        <strain evidence="4 5">LMG 1764</strain>
    </source>
</reference>
<dbReference type="Pfam" id="PF01968">
    <property type="entry name" value="Hydantoinase_A"/>
    <property type="match status" value="1"/>
</dbReference>
<sequence length="696" mass="74290">MVDSTQIRLAADIGGTFTDVVLQTPQERLTRKVLTTPSAPEQGVMDGIGLVIQDAGLQFPDVTVFVHGTTLATNAIIERRGARTALIGTQGFRDILEIGTESRFNQYDLMLQKPSPLVPRDLRFTVPERMDARGTVQLPLDEAAVLALVPRLREARVASIAIAFLHAYANPAHEQRVRALLQEALPDVTISISSEVCPEIREYERTSTTVANAYVQPLMAGYLGRLREALNAKGFQGALYLVTSGGGLTALETARQFPVRLVESGPAGGAIFAAQCAERLGENRVLSFDMGGTTAKVCLIEDGEPASSRFFEVDRTARFMKGSGLPLRIPVIEMVEIGAGGGSIAHLDAMKRVVVGPESASSVPGPACYGLGGKRPAVTDADVMLGLIRPENFAGGSIQLQPDRSAEALLADIGTPLGLSAEMSAHAVYEIVCENMASAARVHAAERGAVIGDHTMIAFGGAAPLHAARVAEKLGIQRLVIPSNAGVGSAVGFLAAPVSFELVRSFPMRLDDSFNSEEVSALLDDMTQAAHGMVQDDARTETLHIRRSAFMRYVGQGHEIIVILPEGAISSDHLSALRAAFEAEYARQFARVIPHAAVEILNWSVSVSTTPQKYPPFEAAPALHDAKSGDIRKLFDGATGTHVDLPVYERTEMGPGSRISGPALIAEKETTTYVSSRYNAHLDGSGNIILDMKDAV</sequence>
<dbReference type="EMBL" id="LHZB01000110">
    <property type="protein sequence ID" value="KXV01418.1"/>
    <property type="molecule type" value="Genomic_DNA"/>
</dbReference>
<dbReference type="GO" id="GO:0017168">
    <property type="term" value="F:5-oxoprolinase (ATP-hydrolyzing) activity"/>
    <property type="evidence" value="ECO:0007669"/>
    <property type="project" value="TreeGrafter"/>
</dbReference>
<evidence type="ECO:0000313" key="4">
    <source>
        <dbReference type="EMBL" id="KXV01418.1"/>
    </source>
</evidence>
<feature type="domain" description="Hydantoinase/oxoprolinase N-terminal" evidence="2">
    <location>
        <begin position="8"/>
        <end position="184"/>
    </location>
</feature>
<dbReference type="PANTHER" id="PTHR11365:SF23">
    <property type="entry name" value="HYPOTHETICAL 5-OXOPROLINASE (EUROFUNG)-RELATED"/>
    <property type="match status" value="1"/>
</dbReference>
<dbReference type="GO" id="GO:0005829">
    <property type="term" value="C:cytosol"/>
    <property type="evidence" value="ECO:0007669"/>
    <property type="project" value="TreeGrafter"/>
</dbReference>
<name>A0A149QVR9_9PROT</name>
<dbReference type="PATRIC" id="fig|442.7.peg.1349"/>
<feature type="domain" description="Acetophenone carboxylase-like C-terminal" evidence="3">
    <location>
        <begin position="527"/>
        <end position="684"/>
    </location>
</feature>
<dbReference type="Proteomes" id="UP000075573">
    <property type="component" value="Unassembled WGS sequence"/>
</dbReference>
<dbReference type="RefSeq" id="WP_062495500.1">
    <property type="nucleotide sequence ID" value="NZ_LHZB01000110.1"/>
</dbReference>
<accession>A0A149QVR9</accession>
<evidence type="ECO:0000259" key="3">
    <source>
        <dbReference type="Pfam" id="PF19278"/>
    </source>
</evidence>
<dbReference type="InterPro" id="IPR045079">
    <property type="entry name" value="Oxoprolinase-like"/>
</dbReference>
<organism evidence="4 5">
    <name type="scientific">Gluconobacter potus</name>
    <dbReference type="NCBI Taxonomy" id="2724927"/>
    <lineage>
        <taxon>Bacteria</taxon>
        <taxon>Pseudomonadati</taxon>
        <taxon>Pseudomonadota</taxon>
        <taxon>Alphaproteobacteria</taxon>
        <taxon>Acetobacterales</taxon>
        <taxon>Acetobacteraceae</taxon>
        <taxon>Gluconobacter</taxon>
    </lineage>
</organism>
<evidence type="ECO:0000259" key="1">
    <source>
        <dbReference type="Pfam" id="PF01968"/>
    </source>
</evidence>
<gene>
    <name evidence="4" type="ORF">AD929_06845</name>
</gene>
<dbReference type="InterPro" id="IPR008040">
    <property type="entry name" value="Hydant_A_N"/>
</dbReference>
<evidence type="ECO:0000313" key="5">
    <source>
        <dbReference type="Proteomes" id="UP000075573"/>
    </source>
</evidence>
<comment type="caution">
    <text evidence="4">The sequence shown here is derived from an EMBL/GenBank/DDBJ whole genome shotgun (WGS) entry which is preliminary data.</text>
</comment>
<dbReference type="InterPro" id="IPR049517">
    <property type="entry name" value="ACX-like_C"/>
</dbReference>
<feature type="domain" description="Hydantoinase A/oxoprolinase" evidence="1">
    <location>
        <begin position="205"/>
        <end position="499"/>
    </location>
</feature>
<dbReference type="Pfam" id="PF19278">
    <property type="entry name" value="Hydant_A_C"/>
    <property type="match status" value="1"/>
</dbReference>